<dbReference type="EMBL" id="CP003282">
    <property type="protein sequence ID" value="AFG38231.1"/>
    <property type="molecule type" value="Genomic_DNA"/>
</dbReference>
<dbReference type="PATRIC" id="fig|889378.3.peg.2171"/>
<keyword evidence="2" id="KW-1185">Reference proteome</keyword>
<protein>
    <submittedName>
        <fullName evidence="1">Uncharacterized protein</fullName>
    </submittedName>
</protein>
<organism evidence="1 2">
    <name type="scientific">Spirochaeta africana (strain ATCC 700263 / DSM 8902 / Z-7692)</name>
    <dbReference type="NCBI Taxonomy" id="889378"/>
    <lineage>
        <taxon>Bacteria</taxon>
        <taxon>Pseudomonadati</taxon>
        <taxon>Spirochaetota</taxon>
        <taxon>Spirochaetia</taxon>
        <taxon>Spirochaetales</taxon>
        <taxon>Spirochaetaceae</taxon>
        <taxon>Spirochaeta</taxon>
    </lineage>
</organism>
<gene>
    <name evidence="1" type="ordered locus">Spiaf_2195</name>
</gene>
<dbReference type="OrthoDB" id="5625241at2"/>
<dbReference type="Proteomes" id="UP000007383">
    <property type="component" value="Chromosome"/>
</dbReference>
<dbReference type="KEGG" id="sfc:Spiaf_2195"/>
<evidence type="ECO:0000313" key="1">
    <source>
        <dbReference type="EMBL" id="AFG38231.1"/>
    </source>
</evidence>
<dbReference type="HOGENOM" id="CLU_142894_0_0_12"/>
<accession>H9UL38</accession>
<dbReference type="AlphaFoldDB" id="H9UL38"/>
<reference evidence="2" key="1">
    <citation type="journal article" date="2013" name="Stand. Genomic Sci.">
        <title>Complete genome sequence of the halophilic bacterium Spirochaeta africana type strain (Z-7692(T)) from the alkaline Lake Magadi in the East African Rift.</title>
        <authorList>
            <person name="Liolos K."/>
            <person name="Abt B."/>
            <person name="Scheuner C."/>
            <person name="Teshima H."/>
            <person name="Held B."/>
            <person name="Lapidus A."/>
            <person name="Nolan M."/>
            <person name="Lucas S."/>
            <person name="Deshpande S."/>
            <person name="Cheng J.F."/>
            <person name="Tapia R."/>
            <person name="Goodwin L.A."/>
            <person name="Pitluck S."/>
            <person name="Pagani I."/>
            <person name="Ivanova N."/>
            <person name="Mavromatis K."/>
            <person name="Mikhailova N."/>
            <person name="Huntemann M."/>
            <person name="Pati A."/>
            <person name="Chen A."/>
            <person name="Palaniappan K."/>
            <person name="Land M."/>
            <person name="Rohde M."/>
            <person name="Tindall B.J."/>
            <person name="Detter J.C."/>
            <person name="Goker M."/>
            <person name="Bristow J."/>
            <person name="Eisen J.A."/>
            <person name="Markowitz V."/>
            <person name="Hugenholtz P."/>
            <person name="Woyke T."/>
            <person name="Klenk H.P."/>
            <person name="Kyrpides N.C."/>
        </authorList>
    </citation>
    <scope>NUCLEOTIDE SEQUENCE</scope>
    <source>
        <strain evidence="2">ATCC 700263 / DSM 8902 / Z-7692</strain>
    </source>
</reference>
<dbReference type="eggNOG" id="ENOG50338BM">
    <property type="taxonomic scope" value="Bacteria"/>
</dbReference>
<dbReference type="STRING" id="889378.Spiaf_2195"/>
<evidence type="ECO:0000313" key="2">
    <source>
        <dbReference type="Proteomes" id="UP000007383"/>
    </source>
</evidence>
<proteinExistence type="predicted"/>
<sequence>MLQEFENVRQIAGEGKRRWFRDQEFDLIVWFDPDDADSITGFQLCYDKQGTERAVTWRRNQGFQHHRIDDGEEPYAPKRSPILVADGVFHAENTAARFRQAAEAIDPAIRNLVCARLAEYPAE</sequence>
<name>H9UL38_SPIAZ</name>
<dbReference type="RefSeq" id="WP_014456214.1">
    <property type="nucleotide sequence ID" value="NC_017098.1"/>
</dbReference>